<comment type="catalytic activity">
    <reaction evidence="6">
        <text>2 R'C(R)SH + O2 = R'C(R)S-S(R)CR' + H2O2</text>
        <dbReference type="Rhea" id="RHEA:17357"/>
        <dbReference type="ChEBI" id="CHEBI:15379"/>
        <dbReference type="ChEBI" id="CHEBI:16240"/>
        <dbReference type="ChEBI" id="CHEBI:16520"/>
        <dbReference type="ChEBI" id="CHEBI:17412"/>
        <dbReference type="EC" id="1.8.3.2"/>
    </reaction>
    <physiologicalReaction direction="left-to-right" evidence="6">
        <dbReference type="Rhea" id="RHEA:17358"/>
    </physiologicalReaction>
</comment>
<reference evidence="11 12" key="1">
    <citation type="journal article" date="2014" name="Nat. Commun.">
        <title>Klebsormidium flaccidum genome reveals primary factors for plant terrestrial adaptation.</title>
        <authorList>
            <person name="Hori K."/>
            <person name="Maruyama F."/>
            <person name="Fujisawa T."/>
            <person name="Togashi T."/>
            <person name="Yamamoto N."/>
            <person name="Seo M."/>
            <person name="Sato S."/>
            <person name="Yamada T."/>
            <person name="Mori H."/>
            <person name="Tajima N."/>
            <person name="Moriyama T."/>
            <person name="Ikeuchi M."/>
            <person name="Watanabe M."/>
            <person name="Wada H."/>
            <person name="Kobayashi K."/>
            <person name="Saito M."/>
            <person name="Masuda T."/>
            <person name="Sasaki-Sekimoto Y."/>
            <person name="Mashiguchi K."/>
            <person name="Awai K."/>
            <person name="Shimojima M."/>
            <person name="Masuda S."/>
            <person name="Iwai M."/>
            <person name="Nobusawa T."/>
            <person name="Narise T."/>
            <person name="Kondo S."/>
            <person name="Saito H."/>
            <person name="Sato R."/>
            <person name="Murakawa M."/>
            <person name="Ihara Y."/>
            <person name="Oshima-Yamada Y."/>
            <person name="Ohtaka K."/>
            <person name="Satoh M."/>
            <person name="Sonobe K."/>
            <person name="Ishii M."/>
            <person name="Ohtani R."/>
            <person name="Kanamori-Sato M."/>
            <person name="Honoki R."/>
            <person name="Miyazaki D."/>
            <person name="Mochizuki H."/>
            <person name="Umetsu J."/>
            <person name="Higashi K."/>
            <person name="Shibata D."/>
            <person name="Kamiya Y."/>
            <person name="Sato N."/>
            <person name="Nakamura Y."/>
            <person name="Tabata S."/>
            <person name="Ida S."/>
            <person name="Kurokawa K."/>
            <person name="Ohta H."/>
        </authorList>
    </citation>
    <scope>NUCLEOTIDE SEQUENCE [LARGE SCALE GENOMIC DNA]</scope>
    <source>
        <strain evidence="11 12">NIES-2285</strain>
    </source>
</reference>
<protein>
    <recommendedName>
        <fullName evidence="8">Sulfhydryl oxidase</fullName>
        <ecNumber evidence="8">1.8.3.2</ecNumber>
    </recommendedName>
</protein>
<comment type="cofactor">
    <cofactor evidence="1 8">
        <name>FAD</name>
        <dbReference type="ChEBI" id="CHEBI:57692"/>
    </cofactor>
</comment>
<dbReference type="GO" id="GO:0005739">
    <property type="term" value="C:mitochondrion"/>
    <property type="evidence" value="ECO:0000318"/>
    <property type="project" value="GO_Central"/>
</dbReference>
<dbReference type="InterPro" id="IPR039799">
    <property type="entry name" value="ALR/ERV"/>
</dbReference>
<proteinExistence type="predicted"/>
<dbReference type="PANTHER" id="PTHR12645">
    <property type="entry name" value="ALR/ERV"/>
    <property type="match status" value="1"/>
</dbReference>
<name>A0A1Y1I6Z1_KLENI</name>
<dbReference type="InterPro" id="IPR036774">
    <property type="entry name" value="ERV/ALR_sulphydryl_oxid_sf"/>
</dbReference>
<evidence type="ECO:0000256" key="2">
    <source>
        <dbReference type="ARBA" id="ARBA00022630"/>
    </source>
</evidence>
<dbReference type="PROSITE" id="PS51324">
    <property type="entry name" value="ERV_ALR"/>
    <property type="match status" value="1"/>
</dbReference>
<dbReference type="SUPFAM" id="SSF69000">
    <property type="entry name" value="FAD-dependent thiol oxidase"/>
    <property type="match status" value="1"/>
</dbReference>
<dbReference type="EC" id="1.8.3.2" evidence="8"/>
<dbReference type="GO" id="GO:0016971">
    <property type="term" value="F:flavin-dependent sulfhydryl oxidase activity"/>
    <property type="evidence" value="ECO:0000318"/>
    <property type="project" value="GO_Central"/>
</dbReference>
<dbReference type="STRING" id="105231.A0A1Y1I6Z1"/>
<feature type="compositionally biased region" description="Basic and acidic residues" evidence="9">
    <location>
        <begin position="41"/>
        <end position="53"/>
    </location>
</feature>
<keyword evidence="3 8" id="KW-0274">FAD</keyword>
<dbReference type="EMBL" id="DF237256">
    <property type="protein sequence ID" value="GAQ86725.1"/>
    <property type="molecule type" value="Genomic_DNA"/>
</dbReference>
<keyword evidence="12" id="KW-1185">Reference proteome</keyword>
<organism evidence="11 12">
    <name type="scientific">Klebsormidium nitens</name>
    <name type="common">Green alga</name>
    <name type="synonym">Ulothrix nitens</name>
    <dbReference type="NCBI Taxonomy" id="105231"/>
    <lineage>
        <taxon>Eukaryota</taxon>
        <taxon>Viridiplantae</taxon>
        <taxon>Streptophyta</taxon>
        <taxon>Klebsormidiophyceae</taxon>
        <taxon>Klebsormidiales</taxon>
        <taxon>Klebsormidiaceae</taxon>
        <taxon>Klebsormidium</taxon>
    </lineage>
</organism>
<dbReference type="AlphaFoldDB" id="A0A1Y1I6Z1"/>
<evidence type="ECO:0000256" key="6">
    <source>
        <dbReference type="ARBA" id="ARBA00052964"/>
    </source>
</evidence>
<feature type="domain" description="ERV/ALR sulfhydryl oxidase" evidence="10">
    <location>
        <begin position="140"/>
        <end position="241"/>
    </location>
</feature>
<keyword evidence="4 8" id="KW-0560">Oxidoreductase</keyword>
<evidence type="ECO:0000256" key="4">
    <source>
        <dbReference type="ARBA" id="ARBA00023002"/>
    </source>
</evidence>
<feature type="compositionally biased region" description="Polar residues" evidence="9">
    <location>
        <begin position="55"/>
        <end position="69"/>
    </location>
</feature>
<evidence type="ECO:0000256" key="7">
    <source>
        <dbReference type="ARBA" id="ARBA00054445"/>
    </source>
</evidence>
<sequence>MTMGPNPFEELAEKFRELQQGAGEHLGKLRQAAEALAANFDPKKREQKRREAAAESSSQQFGRQSSNGHSVIHRRGHVQGPKKVHPIAAVSVTEKKHTSKVIAKQQLVQDSFRGGKLNAVNSAALVVEKDEPIAEAPASAAVHAREELGRSTWTMLHMLAAQYPEQPTKQQQKDVKTLMELMTRIYPCKMCADHFKEVLKAHPVQADSGFELAQWMCQVHNVVNRSLNKPLFPCQRVDARWGALNCDEDACSLEDRSIK</sequence>
<dbReference type="Gene3D" id="1.20.120.310">
    <property type="entry name" value="ERV/ALR sulfhydryl oxidase domain"/>
    <property type="match status" value="1"/>
</dbReference>
<keyword evidence="5" id="KW-1015">Disulfide bond</keyword>
<dbReference type="Pfam" id="PF04777">
    <property type="entry name" value="Evr1_Alr"/>
    <property type="match status" value="1"/>
</dbReference>
<gene>
    <name evidence="11" type="ORF">KFL_003070130</name>
</gene>
<keyword evidence="2 8" id="KW-0285">Flavoprotein</keyword>
<evidence type="ECO:0000256" key="1">
    <source>
        <dbReference type="ARBA" id="ARBA00001974"/>
    </source>
</evidence>
<evidence type="ECO:0000256" key="5">
    <source>
        <dbReference type="ARBA" id="ARBA00023157"/>
    </source>
</evidence>
<dbReference type="GO" id="GO:0050660">
    <property type="term" value="F:flavin adenine dinucleotide binding"/>
    <property type="evidence" value="ECO:0000318"/>
    <property type="project" value="GO_Central"/>
</dbReference>
<feature type="region of interest" description="Disordered" evidence="9">
    <location>
        <begin position="37"/>
        <end position="71"/>
    </location>
</feature>
<evidence type="ECO:0000313" key="12">
    <source>
        <dbReference type="Proteomes" id="UP000054558"/>
    </source>
</evidence>
<dbReference type="OrthoDB" id="17199at2759"/>
<accession>A0A1Y1I6Z1</accession>
<dbReference type="Proteomes" id="UP000054558">
    <property type="component" value="Unassembled WGS sequence"/>
</dbReference>
<dbReference type="PANTHER" id="PTHR12645:SF0">
    <property type="entry name" value="FAD-LINKED SULFHYDRYL OXIDASE ALR"/>
    <property type="match status" value="1"/>
</dbReference>
<evidence type="ECO:0000256" key="3">
    <source>
        <dbReference type="ARBA" id="ARBA00022827"/>
    </source>
</evidence>
<evidence type="ECO:0000256" key="8">
    <source>
        <dbReference type="RuleBase" id="RU371123"/>
    </source>
</evidence>
<evidence type="ECO:0000256" key="9">
    <source>
        <dbReference type="SAM" id="MobiDB-lite"/>
    </source>
</evidence>
<evidence type="ECO:0000259" key="10">
    <source>
        <dbReference type="PROSITE" id="PS51324"/>
    </source>
</evidence>
<comment type="function">
    <text evidence="7">FAD-dependent sulfhydryl oxidase that catalyzes disulfide bond formation. Oxidizes thioredoxin in vitro. Required for the import and folding of small cysteine-containing proteins in the mitochondrial intermembrane space, and can act independently of the oxidoreductase MIA40. Can oxidize the cytochrome c oxidase assembly protein COX19, a typical substrate of MIA40.</text>
</comment>
<dbReference type="FunFam" id="1.20.120.310:FF:000002">
    <property type="entry name" value="Sulfhydryl oxidase"/>
    <property type="match status" value="1"/>
</dbReference>
<dbReference type="InterPro" id="IPR017905">
    <property type="entry name" value="ERV/ALR_sulphydryl_oxidase"/>
</dbReference>
<evidence type="ECO:0000313" key="11">
    <source>
        <dbReference type="EMBL" id="GAQ86725.1"/>
    </source>
</evidence>